<feature type="chain" id="PRO_5047462939" evidence="2">
    <location>
        <begin position="28"/>
        <end position="368"/>
    </location>
</feature>
<dbReference type="PANTHER" id="PTHR30006:SF25">
    <property type="entry name" value="PHOSPHOGLYCERATE TRANSPORT REGULATORY PROTEIN PGTC"/>
    <property type="match status" value="1"/>
</dbReference>
<feature type="signal peptide" evidence="2">
    <location>
        <begin position="1"/>
        <end position="27"/>
    </location>
</feature>
<organism evidence="3 4">
    <name type="scientific">Kiloniella antarctica</name>
    <dbReference type="NCBI Taxonomy" id="1550907"/>
    <lineage>
        <taxon>Bacteria</taxon>
        <taxon>Pseudomonadati</taxon>
        <taxon>Pseudomonadota</taxon>
        <taxon>Alphaproteobacteria</taxon>
        <taxon>Rhodospirillales</taxon>
        <taxon>Kiloniellaceae</taxon>
        <taxon>Kiloniella</taxon>
    </lineage>
</organism>
<dbReference type="Proteomes" id="UP001597294">
    <property type="component" value="Unassembled WGS sequence"/>
</dbReference>
<proteinExistence type="predicted"/>
<evidence type="ECO:0000256" key="2">
    <source>
        <dbReference type="SAM" id="SignalP"/>
    </source>
</evidence>
<dbReference type="SUPFAM" id="SSF53850">
    <property type="entry name" value="Periplasmic binding protein-like II"/>
    <property type="match status" value="1"/>
</dbReference>
<reference evidence="4" key="1">
    <citation type="journal article" date="2019" name="Int. J. Syst. Evol. Microbiol.">
        <title>The Global Catalogue of Microorganisms (GCM) 10K type strain sequencing project: providing services to taxonomists for standard genome sequencing and annotation.</title>
        <authorList>
            <consortium name="The Broad Institute Genomics Platform"/>
            <consortium name="The Broad Institute Genome Sequencing Center for Infectious Disease"/>
            <person name="Wu L."/>
            <person name="Ma J."/>
        </authorList>
    </citation>
    <scope>NUCLEOTIDE SEQUENCE [LARGE SCALE GENOMIC DNA]</scope>
    <source>
        <strain evidence="4">CGMCC 4.7192</strain>
    </source>
</reference>
<dbReference type="Pfam" id="PF13343">
    <property type="entry name" value="SBP_bac_6"/>
    <property type="match status" value="1"/>
</dbReference>
<comment type="caution">
    <text evidence="3">The sequence shown here is derived from an EMBL/GenBank/DDBJ whole genome shotgun (WGS) entry which is preliminary data.</text>
</comment>
<dbReference type="EMBL" id="JBHUII010000004">
    <property type="protein sequence ID" value="MFD2205376.1"/>
    <property type="molecule type" value="Genomic_DNA"/>
</dbReference>
<evidence type="ECO:0000313" key="3">
    <source>
        <dbReference type="EMBL" id="MFD2205376.1"/>
    </source>
</evidence>
<evidence type="ECO:0000256" key="1">
    <source>
        <dbReference type="ARBA" id="ARBA00022729"/>
    </source>
</evidence>
<dbReference type="Gene3D" id="3.40.190.10">
    <property type="entry name" value="Periplasmic binding protein-like II"/>
    <property type="match status" value="2"/>
</dbReference>
<gene>
    <name evidence="3" type="ORF">ACFSKO_07135</name>
</gene>
<keyword evidence="1 2" id="KW-0732">Signal</keyword>
<dbReference type="PANTHER" id="PTHR30006">
    <property type="entry name" value="THIAMINE-BINDING PERIPLASMIC PROTEIN-RELATED"/>
    <property type="match status" value="1"/>
</dbReference>
<dbReference type="RefSeq" id="WP_380249931.1">
    <property type="nucleotide sequence ID" value="NZ_JBHUII010000004.1"/>
</dbReference>
<protein>
    <submittedName>
        <fullName evidence="3">ABC transporter substrate-binding protein</fullName>
    </submittedName>
</protein>
<evidence type="ECO:0000313" key="4">
    <source>
        <dbReference type="Proteomes" id="UP001597294"/>
    </source>
</evidence>
<name>A0ABW5BIT9_9PROT</name>
<accession>A0ABW5BIT9</accession>
<keyword evidence="4" id="KW-1185">Reference proteome</keyword>
<sequence>MSKLTQVLNLSFLALSLSILCSSNLYAKAFDFPAPVPTPGSDQSEEININIYSVTDVDIFQGIIEDFQDIFPEIAITYHELQSLELYERIQKESLEQGVTADIAISSAMDLHMKLANDGFAQTVEISSAQDMPSWSLWRNEVFGFTSEPAVTIYNKSYFKDHPLPKNRRELADFLAERHSDLFGRIATYDIERSGVGFLFMAVDSERYKGIWDLVRTFGANGVKLYSSSNAIINNVSSGKFVIGYNVLGSYAQASLQTSADLGILYPEDYTTVLSRLALIPKAAKSTESGKLFLEYLLSERGQNVLTHSAKMNAVHPAVEPQGPKEILAAQARSSMQPIKVGPRLLVYLDQVKRRKTINKWNKALRGE</sequence>